<evidence type="ECO:0000313" key="4">
    <source>
        <dbReference type="WBParaSite" id="Pan_g2286.t1"/>
    </source>
</evidence>
<feature type="transmembrane region" description="Helical" evidence="1">
    <location>
        <begin position="245"/>
        <end position="263"/>
    </location>
</feature>
<name>A0A7E4VM07_PANRE</name>
<keyword evidence="1" id="KW-1133">Transmembrane helix</keyword>
<keyword evidence="1" id="KW-0812">Transmembrane</keyword>
<reference evidence="3" key="1">
    <citation type="journal article" date="2013" name="Genetics">
        <title>The draft genome and transcriptome of Panagrellus redivivus are shaped by the harsh demands of a free-living lifestyle.</title>
        <authorList>
            <person name="Srinivasan J."/>
            <person name="Dillman A.R."/>
            <person name="Macchietto M.G."/>
            <person name="Heikkinen L."/>
            <person name="Lakso M."/>
            <person name="Fracchia K.M."/>
            <person name="Antoshechkin I."/>
            <person name="Mortazavi A."/>
            <person name="Wong G."/>
            <person name="Sternberg P.W."/>
        </authorList>
    </citation>
    <scope>NUCLEOTIDE SEQUENCE [LARGE SCALE GENOMIC DNA]</scope>
    <source>
        <strain evidence="3">MT8872</strain>
    </source>
</reference>
<feature type="signal peptide" evidence="2">
    <location>
        <begin position="1"/>
        <end position="22"/>
    </location>
</feature>
<evidence type="ECO:0000256" key="1">
    <source>
        <dbReference type="SAM" id="Phobius"/>
    </source>
</evidence>
<reference evidence="4" key="2">
    <citation type="submission" date="2020-10" db="UniProtKB">
        <authorList>
            <consortium name="WormBaseParasite"/>
        </authorList>
    </citation>
    <scope>IDENTIFICATION</scope>
</reference>
<feature type="transmembrane region" description="Helical" evidence="1">
    <location>
        <begin position="275"/>
        <end position="298"/>
    </location>
</feature>
<evidence type="ECO:0000256" key="2">
    <source>
        <dbReference type="SAM" id="SignalP"/>
    </source>
</evidence>
<feature type="transmembrane region" description="Helical" evidence="1">
    <location>
        <begin position="367"/>
        <end position="385"/>
    </location>
</feature>
<accession>A0A7E4VM07</accession>
<protein>
    <submittedName>
        <fullName evidence="4">CUB_2 domain-containing protein</fullName>
    </submittedName>
</protein>
<proteinExistence type="predicted"/>
<keyword evidence="2" id="KW-0732">Signal</keyword>
<dbReference type="AlphaFoldDB" id="A0A7E4VM07"/>
<dbReference type="Proteomes" id="UP000492821">
    <property type="component" value="Unassembled WGS sequence"/>
</dbReference>
<keyword evidence="1" id="KW-0472">Membrane</keyword>
<feature type="chain" id="PRO_5028920768" evidence="2">
    <location>
        <begin position="23"/>
        <end position="438"/>
    </location>
</feature>
<organism evidence="3 4">
    <name type="scientific">Panagrellus redivivus</name>
    <name type="common">Microworm</name>
    <dbReference type="NCBI Taxonomy" id="6233"/>
    <lineage>
        <taxon>Eukaryota</taxon>
        <taxon>Metazoa</taxon>
        <taxon>Ecdysozoa</taxon>
        <taxon>Nematoda</taxon>
        <taxon>Chromadorea</taxon>
        <taxon>Rhabditida</taxon>
        <taxon>Tylenchina</taxon>
        <taxon>Panagrolaimomorpha</taxon>
        <taxon>Panagrolaimoidea</taxon>
        <taxon>Panagrolaimidae</taxon>
        <taxon>Panagrellus</taxon>
    </lineage>
</organism>
<feature type="transmembrane region" description="Helical" evidence="1">
    <location>
        <begin position="304"/>
        <end position="326"/>
    </location>
</feature>
<keyword evidence="3" id="KW-1185">Reference proteome</keyword>
<feature type="transmembrane region" description="Helical" evidence="1">
    <location>
        <begin position="338"/>
        <end position="355"/>
    </location>
</feature>
<evidence type="ECO:0000313" key="3">
    <source>
        <dbReference type="Proteomes" id="UP000492821"/>
    </source>
</evidence>
<sequence>MHTSTILASFFALSFTSLVSQGATTCLNVKQSDNDTTSIRLRGSGQTCGQFPLIVPKTDFQFKVYIPHKSTDTSFGSLQIYFGDLAVPLYFDNDGAALAVYTKGGTYIGDATHNVTTFDIKPDGTGFVVPRKPTAFSIKIPSLEKFQRYHEDKVMIQLKIEWTNVNEEIVIELPNLANNNGSAPPKSTTSTFTSTNVVSYAEINETTAISAILTSSNRESSNATSKVSWIVIDDSKLRDYLPCHVVYIYFEYFITLSLLLVCVNRWKEFRAASRIVRVSIAVGTILFSVAFKLLGIMYAPTITAPVAVLVSVLAGFAFSTTLFLSLRNLMALRQMIRVVQMMLISGVFTVGNYLTRDGLSTTDQLVLISWVAFITLAMISLFGLLHDQKKDTLPFHIPEEHRNDTNLDQLKLFVKQFVAVTVEDVKSLWNGAREAVTK</sequence>
<dbReference type="WBParaSite" id="Pan_g2286.t1">
    <property type="protein sequence ID" value="Pan_g2286.t1"/>
    <property type="gene ID" value="Pan_g2286"/>
</dbReference>